<keyword evidence="4" id="KW-1005">Bacterial flagellum biogenesis</keyword>
<organism evidence="7 8">
    <name type="scientific">Undibacterium terreum</name>
    <dbReference type="NCBI Taxonomy" id="1224302"/>
    <lineage>
        <taxon>Bacteria</taxon>
        <taxon>Pseudomonadati</taxon>
        <taxon>Pseudomonadota</taxon>
        <taxon>Betaproteobacteria</taxon>
        <taxon>Burkholderiales</taxon>
        <taxon>Oxalobacteraceae</taxon>
        <taxon>Undibacterium</taxon>
    </lineage>
</organism>
<reference evidence="7" key="1">
    <citation type="journal article" date="2014" name="Int. J. Syst. Evol. Microbiol.">
        <title>Complete genome sequence of Corynebacterium casei LMG S-19264T (=DSM 44701T), isolated from a smear-ripened cheese.</title>
        <authorList>
            <consortium name="US DOE Joint Genome Institute (JGI-PGF)"/>
            <person name="Walter F."/>
            <person name="Albersmeier A."/>
            <person name="Kalinowski J."/>
            <person name="Ruckert C."/>
        </authorList>
    </citation>
    <scope>NUCLEOTIDE SEQUENCE</scope>
    <source>
        <strain evidence="7">CGMCC 1.10998</strain>
    </source>
</reference>
<dbReference type="SUPFAM" id="SSF101116">
    <property type="entry name" value="Flagellar export chaperone FliS"/>
    <property type="match status" value="1"/>
</dbReference>
<comment type="subcellular location">
    <subcellularLocation>
        <location evidence="1">Cytoplasm</location>
        <location evidence="1">Cytosol</location>
    </subcellularLocation>
</comment>
<dbReference type="GO" id="GO:0071973">
    <property type="term" value="P:bacterial-type flagellum-dependent cell motility"/>
    <property type="evidence" value="ECO:0007669"/>
    <property type="project" value="TreeGrafter"/>
</dbReference>
<keyword evidence="8" id="KW-1185">Reference proteome</keyword>
<dbReference type="PANTHER" id="PTHR34773:SF1">
    <property type="entry name" value="FLAGELLAR SECRETION CHAPERONE FLIS"/>
    <property type="match status" value="1"/>
</dbReference>
<evidence type="ECO:0000256" key="2">
    <source>
        <dbReference type="ARBA" id="ARBA00008787"/>
    </source>
</evidence>
<comment type="similarity">
    <text evidence="2">Belongs to the FliS family.</text>
</comment>
<evidence type="ECO:0000256" key="3">
    <source>
        <dbReference type="ARBA" id="ARBA00022490"/>
    </source>
</evidence>
<gene>
    <name evidence="7" type="ORF">GCM10011396_54210</name>
</gene>
<evidence type="ECO:0000313" key="8">
    <source>
        <dbReference type="Proteomes" id="UP000637423"/>
    </source>
</evidence>
<reference evidence="7" key="2">
    <citation type="submission" date="2020-09" db="EMBL/GenBank/DDBJ databases">
        <authorList>
            <person name="Sun Q."/>
            <person name="Zhou Y."/>
        </authorList>
    </citation>
    <scope>NUCLEOTIDE SEQUENCE</scope>
    <source>
        <strain evidence="7">CGMCC 1.10998</strain>
    </source>
</reference>
<dbReference type="NCBIfam" id="TIGR00208">
    <property type="entry name" value="fliS"/>
    <property type="match status" value="1"/>
</dbReference>
<feature type="compositionally biased region" description="Polar residues" evidence="6">
    <location>
        <begin position="141"/>
        <end position="150"/>
    </location>
</feature>
<dbReference type="Pfam" id="PF02561">
    <property type="entry name" value="FliS"/>
    <property type="match status" value="1"/>
</dbReference>
<dbReference type="InterPro" id="IPR003713">
    <property type="entry name" value="FliS"/>
</dbReference>
<proteinExistence type="inferred from homology"/>
<sequence>MFGSIRNGANAYAKVGMETGVAAASPHKLIVMLFEGALVAIKTAMQQMAEGNIPEKGMSISKAILIIDGGLRASLDKNAGGDIAESLDALYEYMSARLLEANLKNDVKILEEVHTLLTDLKTAWDAIGNGSAGTADAGGPDTTNASTASGKSAGPKMSAYDALAPNKYSFVSV</sequence>
<dbReference type="CDD" id="cd16098">
    <property type="entry name" value="FliS"/>
    <property type="match status" value="1"/>
</dbReference>
<name>A0A916V279_9BURK</name>
<evidence type="ECO:0000256" key="5">
    <source>
        <dbReference type="ARBA" id="ARBA00023186"/>
    </source>
</evidence>
<protein>
    <recommendedName>
        <fullName evidence="9">Flagellar secretion chaperone FliS</fullName>
    </recommendedName>
</protein>
<dbReference type="Proteomes" id="UP000637423">
    <property type="component" value="Unassembled WGS sequence"/>
</dbReference>
<dbReference type="AlphaFoldDB" id="A0A916V279"/>
<comment type="caution">
    <text evidence="7">The sequence shown here is derived from an EMBL/GenBank/DDBJ whole genome shotgun (WGS) entry which is preliminary data.</text>
</comment>
<accession>A0A916V279</accession>
<dbReference type="GO" id="GO:0044780">
    <property type="term" value="P:bacterial-type flagellum assembly"/>
    <property type="evidence" value="ECO:0007669"/>
    <property type="project" value="InterPro"/>
</dbReference>
<evidence type="ECO:0000313" key="7">
    <source>
        <dbReference type="EMBL" id="GGC99851.1"/>
    </source>
</evidence>
<dbReference type="PANTHER" id="PTHR34773">
    <property type="entry name" value="FLAGELLAR SECRETION CHAPERONE FLIS"/>
    <property type="match status" value="1"/>
</dbReference>
<evidence type="ECO:0000256" key="1">
    <source>
        <dbReference type="ARBA" id="ARBA00004514"/>
    </source>
</evidence>
<dbReference type="GO" id="GO:0005829">
    <property type="term" value="C:cytosol"/>
    <property type="evidence" value="ECO:0007669"/>
    <property type="project" value="UniProtKB-SubCell"/>
</dbReference>
<feature type="region of interest" description="Disordered" evidence="6">
    <location>
        <begin position="131"/>
        <end position="156"/>
    </location>
</feature>
<dbReference type="EMBL" id="BMED01000008">
    <property type="protein sequence ID" value="GGC99851.1"/>
    <property type="molecule type" value="Genomic_DNA"/>
</dbReference>
<keyword evidence="3" id="KW-0963">Cytoplasm</keyword>
<evidence type="ECO:0008006" key="9">
    <source>
        <dbReference type="Google" id="ProtNLM"/>
    </source>
</evidence>
<keyword evidence="5" id="KW-0143">Chaperone</keyword>
<dbReference type="Gene3D" id="1.20.120.340">
    <property type="entry name" value="Flagellar protein FliS"/>
    <property type="match status" value="1"/>
</dbReference>
<dbReference type="RefSeq" id="WP_188569290.1">
    <property type="nucleotide sequence ID" value="NZ_BMED01000008.1"/>
</dbReference>
<evidence type="ECO:0000256" key="6">
    <source>
        <dbReference type="SAM" id="MobiDB-lite"/>
    </source>
</evidence>
<dbReference type="InterPro" id="IPR036584">
    <property type="entry name" value="FliS_sf"/>
</dbReference>
<evidence type="ECO:0000256" key="4">
    <source>
        <dbReference type="ARBA" id="ARBA00022795"/>
    </source>
</evidence>